<dbReference type="Pfam" id="PF00975">
    <property type="entry name" value="Thioesterase"/>
    <property type="match status" value="1"/>
</dbReference>
<accession>A0ABT9L6X0</accession>
<gene>
    <name evidence="3" type="ORF">JOF35_008822</name>
</gene>
<dbReference type="InterPro" id="IPR012223">
    <property type="entry name" value="TEII"/>
</dbReference>
<comment type="caution">
    <text evidence="3">The sequence shown here is derived from an EMBL/GenBank/DDBJ whole genome shotgun (WGS) entry which is preliminary data.</text>
</comment>
<sequence length="204" mass="22334">MIPLQLPGREECFLDTPYTDVVEAAGKLAPQALRLAEGEGSVALFGHSLGAVLAFEIAREIESLGFPELQHLFVSGSPGPWTGREQRATGLDDEEFMVRVTEFAGYRHAAFDDPGLREILLPLLRADVAMHEDYTPLSREPLSVPVTAMRGADDELVSQEQSEQWRSATSGTFTTTEFPGGHMYVVDSAEQVLRTVARSIGNGW</sequence>
<organism evidence="3 4">
    <name type="scientific">Streptomyces demainii</name>
    <dbReference type="NCBI Taxonomy" id="588122"/>
    <lineage>
        <taxon>Bacteria</taxon>
        <taxon>Bacillati</taxon>
        <taxon>Actinomycetota</taxon>
        <taxon>Actinomycetes</taxon>
        <taxon>Kitasatosporales</taxon>
        <taxon>Streptomycetaceae</taxon>
        <taxon>Streptomyces</taxon>
    </lineage>
</organism>
<dbReference type="SUPFAM" id="SSF53474">
    <property type="entry name" value="alpha/beta-Hydrolases"/>
    <property type="match status" value="1"/>
</dbReference>
<reference evidence="3 4" key="1">
    <citation type="submission" date="2023-07" db="EMBL/GenBank/DDBJ databases">
        <title>Sequencing the genomes of 1000 actinobacteria strains.</title>
        <authorList>
            <person name="Klenk H.-P."/>
        </authorList>
    </citation>
    <scope>NUCLEOTIDE SEQUENCE [LARGE SCALE GENOMIC DNA]</scope>
    <source>
        <strain evidence="3 4">DSM 41600</strain>
    </source>
</reference>
<comment type="similarity">
    <text evidence="1">Belongs to the thioesterase family.</text>
</comment>
<dbReference type="PANTHER" id="PTHR11487:SF0">
    <property type="entry name" value="S-ACYL FATTY ACID SYNTHASE THIOESTERASE, MEDIUM CHAIN"/>
    <property type="match status" value="1"/>
</dbReference>
<dbReference type="InterPro" id="IPR001031">
    <property type="entry name" value="Thioesterase"/>
</dbReference>
<dbReference type="PANTHER" id="PTHR11487">
    <property type="entry name" value="THIOESTERASE"/>
    <property type="match status" value="1"/>
</dbReference>
<keyword evidence="4" id="KW-1185">Reference proteome</keyword>
<evidence type="ECO:0000256" key="1">
    <source>
        <dbReference type="ARBA" id="ARBA00007169"/>
    </source>
</evidence>
<proteinExistence type="inferred from homology"/>
<feature type="domain" description="Thioesterase" evidence="2">
    <location>
        <begin position="2"/>
        <end position="198"/>
    </location>
</feature>
<evidence type="ECO:0000313" key="3">
    <source>
        <dbReference type="EMBL" id="MDP9616464.1"/>
    </source>
</evidence>
<evidence type="ECO:0000259" key="2">
    <source>
        <dbReference type="Pfam" id="PF00975"/>
    </source>
</evidence>
<protein>
    <submittedName>
        <fullName evidence="3">Surfactin synthase thioesterase subunit</fullName>
    </submittedName>
</protein>
<evidence type="ECO:0000313" key="4">
    <source>
        <dbReference type="Proteomes" id="UP001234880"/>
    </source>
</evidence>
<name>A0ABT9L6X0_9ACTN</name>
<dbReference type="InterPro" id="IPR029058">
    <property type="entry name" value="AB_hydrolase_fold"/>
</dbReference>
<dbReference type="EMBL" id="JAURUE010000005">
    <property type="protein sequence ID" value="MDP9616464.1"/>
    <property type="molecule type" value="Genomic_DNA"/>
</dbReference>
<dbReference type="Proteomes" id="UP001234880">
    <property type="component" value="Unassembled WGS sequence"/>
</dbReference>
<dbReference type="Gene3D" id="3.40.50.1820">
    <property type="entry name" value="alpha/beta hydrolase"/>
    <property type="match status" value="1"/>
</dbReference>